<name>A0A919BI50_9GAMM</name>
<dbReference type="GO" id="GO:0004072">
    <property type="term" value="F:aspartate kinase activity"/>
    <property type="evidence" value="ECO:0007669"/>
    <property type="project" value="UniProtKB-EC"/>
</dbReference>
<protein>
    <recommendedName>
        <fullName evidence="9">Aspartokinase</fullName>
        <ecNumber evidence="9">2.7.2.4</ecNumber>
    </recommendedName>
</protein>
<dbReference type="GO" id="GO:0005524">
    <property type="term" value="F:ATP binding"/>
    <property type="evidence" value="ECO:0007669"/>
    <property type="project" value="UniProtKB-KW"/>
</dbReference>
<dbReference type="PIRSF" id="PIRSF000726">
    <property type="entry name" value="Asp_kin"/>
    <property type="match status" value="1"/>
</dbReference>
<proteinExistence type="inferred from homology"/>
<evidence type="ECO:0000313" key="14">
    <source>
        <dbReference type="EMBL" id="GHF90970.1"/>
    </source>
</evidence>
<feature type="domain" description="Aspartokinase ACT" evidence="13">
    <location>
        <begin position="390"/>
        <end position="447"/>
    </location>
</feature>
<dbReference type="Proteomes" id="UP000623842">
    <property type="component" value="Unassembled WGS sequence"/>
</dbReference>
<accession>A0A919BI50</accession>
<dbReference type="AlphaFoldDB" id="A0A919BI50"/>
<reference evidence="14" key="2">
    <citation type="submission" date="2020-09" db="EMBL/GenBank/DDBJ databases">
        <authorList>
            <person name="Sun Q."/>
            <person name="Kim S."/>
        </authorList>
    </citation>
    <scope>NUCLEOTIDE SEQUENCE</scope>
    <source>
        <strain evidence="14">KCTC 42731</strain>
    </source>
</reference>
<feature type="binding site" evidence="8">
    <location>
        <position position="47"/>
    </location>
    <ligand>
        <name>substrate</name>
    </ligand>
</feature>
<dbReference type="EMBL" id="BNCK01000004">
    <property type="protein sequence ID" value="GHF90970.1"/>
    <property type="molecule type" value="Genomic_DNA"/>
</dbReference>
<dbReference type="Pfam" id="PF00696">
    <property type="entry name" value="AA_kinase"/>
    <property type="match status" value="1"/>
</dbReference>
<comment type="caution">
    <text evidence="14">The sequence shown here is derived from an EMBL/GenBank/DDBJ whole genome shotgun (WGS) entry which is preliminary data.</text>
</comment>
<feature type="domain" description="Aspartate/glutamate/uridylate kinase" evidence="12">
    <location>
        <begin position="6"/>
        <end position="280"/>
    </location>
</feature>
<dbReference type="EC" id="2.7.2.4" evidence="9"/>
<dbReference type="Gene3D" id="3.30.70.260">
    <property type="match status" value="2"/>
</dbReference>
<dbReference type="PROSITE" id="PS00324">
    <property type="entry name" value="ASPARTOKINASE"/>
    <property type="match status" value="1"/>
</dbReference>
<dbReference type="GO" id="GO:0009089">
    <property type="term" value="P:lysine biosynthetic process via diaminopimelate"/>
    <property type="evidence" value="ECO:0007669"/>
    <property type="project" value="InterPro"/>
</dbReference>
<dbReference type="SUPFAM" id="SSF55021">
    <property type="entry name" value="ACT-like"/>
    <property type="match status" value="2"/>
</dbReference>
<dbReference type="Pfam" id="PF22468">
    <property type="entry name" value="ACT_9"/>
    <property type="match status" value="1"/>
</dbReference>
<evidence type="ECO:0000256" key="8">
    <source>
        <dbReference type="PIRSR" id="PIRSR000726-1"/>
    </source>
</evidence>
<comment type="pathway">
    <text evidence="10">Amino-acid biosynthesis; L-threonine biosynthesis; L-threonine from L-aspartate: step 1/5.</text>
</comment>
<feature type="binding site" evidence="8">
    <location>
        <position position="235"/>
    </location>
    <ligand>
        <name>ATP</name>
        <dbReference type="ChEBI" id="CHEBI:30616"/>
    </ligand>
</feature>
<evidence type="ECO:0000313" key="15">
    <source>
        <dbReference type="Proteomes" id="UP000623842"/>
    </source>
</evidence>
<dbReference type="GO" id="GO:0005829">
    <property type="term" value="C:cytosol"/>
    <property type="evidence" value="ECO:0007669"/>
    <property type="project" value="TreeGrafter"/>
</dbReference>
<evidence type="ECO:0000256" key="11">
    <source>
        <dbReference type="SAM" id="Coils"/>
    </source>
</evidence>
<dbReference type="CDD" id="cd04932">
    <property type="entry name" value="ACT_AKiii-LysC-EC_1"/>
    <property type="match status" value="1"/>
</dbReference>
<dbReference type="InterPro" id="IPR001048">
    <property type="entry name" value="Asp/Glu/Uridylate_kinase"/>
</dbReference>
<keyword evidence="6 8" id="KW-0067">ATP-binding</keyword>
<keyword evidence="15" id="KW-1185">Reference proteome</keyword>
<evidence type="ECO:0000256" key="6">
    <source>
        <dbReference type="ARBA" id="ARBA00022840"/>
    </source>
</evidence>
<organism evidence="14 15">
    <name type="scientific">Thalassotalea marina</name>
    <dbReference type="NCBI Taxonomy" id="1673741"/>
    <lineage>
        <taxon>Bacteria</taxon>
        <taxon>Pseudomonadati</taxon>
        <taxon>Pseudomonadota</taxon>
        <taxon>Gammaproteobacteria</taxon>
        <taxon>Alteromonadales</taxon>
        <taxon>Colwelliaceae</taxon>
        <taxon>Thalassotalea</taxon>
    </lineage>
</organism>
<reference evidence="14" key="1">
    <citation type="journal article" date="2014" name="Int. J. Syst. Evol. Microbiol.">
        <title>Complete genome sequence of Corynebacterium casei LMG S-19264T (=DSM 44701T), isolated from a smear-ripened cheese.</title>
        <authorList>
            <consortium name="US DOE Joint Genome Institute (JGI-PGF)"/>
            <person name="Walter F."/>
            <person name="Albersmeier A."/>
            <person name="Kalinowski J."/>
            <person name="Ruckert C."/>
        </authorList>
    </citation>
    <scope>NUCLEOTIDE SEQUENCE</scope>
    <source>
        <strain evidence="14">KCTC 42731</strain>
    </source>
</reference>
<evidence type="ECO:0000256" key="5">
    <source>
        <dbReference type="ARBA" id="ARBA00022777"/>
    </source>
</evidence>
<dbReference type="InterPro" id="IPR018042">
    <property type="entry name" value="Aspartate_kinase_CS"/>
</dbReference>
<feature type="binding site" evidence="8">
    <location>
        <begin position="10"/>
        <end position="13"/>
    </location>
    <ligand>
        <name>ATP</name>
        <dbReference type="ChEBI" id="CHEBI:30616"/>
    </ligand>
</feature>
<gene>
    <name evidence="14" type="primary">lysC</name>
    <name evidence="14" type="ORF">GCM10017161_18420</name>
</gene>
<dbReference type="InterPro" id="IPR045865">
    <property type="entry name" value="ACT-like_dom_sf"/>
</dbReference>
<dbReference type="GO" id="GO:0009090">
    <property type="term" value="P:homoserine biosynthetic process"/>
    <property type="evidence" value="ECO:0007669"/>
    <property type="project" value="TreeGrafter"/>
</dbReference>
<keyword evidence="4 8" id="KW-0547">Nucleotide-binding</keyword>
<evidence type="ECO:0000256" key="4">
    <source>
        <dbReference type="ARBA" id="ARBA00022741"/>
    </source>
</evidence>
<dbReference type="InterPro" id="IPR036393">
    <property type="entry name" value="AceGlu_kinase-like_sf"/>
</dbReference>
<comment type="pathway">
    <text evidence="10">Amino-acid biosynthesis; L-methionine biosynthesis via de novo pathway; L-homoserine from L-aspartate: step 1/3.</text>
</comment>
<feature type="binding site" evidence="8">
    <location>
        <position position="122"/>
    </location>
    <ligand>
        <name>substrate</name>
    </ligand>
</feature>
<dbReference type="Gene3D" id="1.20.120.1320">
    <property type="entry name" value="Aspartokinase, catalytic domain"/>
    <property type="match status" value="1"/>
</dbReference>
<dbReference type="InterPro" id="IPR001341">
    <property type="entry name" value="Asp_kinase"/>
</dbReference>
<evidence type="ECO:0000256" key="10">
    <source>
        <dbReference type="RuleBase" id="RU004249"/>
    </source>
</evidence>
<comment type="pathway">
    <text evidence="1 10">Amino-acid biosynthesis; L-lysine biosynthesis via DAP pathway; (S)-tetrahydrodipicolinate from L-aspartate: step 1/4.</text>
</comment>
<evidence type="ECO:0000256" key="3">
    <source>
        <dbReference type="ARBA" id="ARBA00022679"/>
    </source>
</evidence>
<keyword evidence="10" id="KW-0028">Amino-acid biosynthesis</keyword>
<evidence type="ECO:0000256" key="2">
    <source>
        <dbReference type="ARBA" id="ARBA00010122"/>
    </source>
</evidence>
<comment type="similarity">
    <text evidence="2 9">Belongs to the aspartokinase family.</text>
</comment>
<dbReference type="NCBIfam" id="TIGR00657">
    <property type="entry name" value="asp_kinases"/>
    <property type="match status" value="1"/>
</dbReference>
<feature type="binding site" evidence="8">
    <location>
        <begin position="224"/>
        <end position="225"/>
    </location>
    <ligand>
        <name>ATP</name>
        <dbReference type="ChEBI" id="CHEBI:30616"/>
    </ligand>
</feature>
<comment type="catalytic activity">
    <reaction evidence="7 9">
        <text>L-aspartate + ATP = 4-phospho-L-aspartate + ADP</text>
        <dbReference type="Rhea" id="RHEA:23776"/>
        <dbReference type="ChEBI" id="CHEBI:29991"/>
        <dbReference type="ChEBI" id="CHEBI:30616"/>
        <dbReference type="ChEBI" id="CHEBI:57535"/>
        <dbReference type="ChEBI" id="CHEBI:456216"/>
        <dbReference type="EC" id="2.7.2.4"/>
    </reaction>
</comment>
<evidence type="ECO:0000259" key="12">
    <source>
        <dbReference type="Pfam" id="PF00696"/>
    </source>
</evidence>
<evidence type="ECO:0000256" key="1">
    <source>
        <dbReference type="ARBA" id="ARBA00004766"/>
    </source>
</evidence>
<dbReference type="CDD" id="cd04917">
    <property type="entry name" value="ACT_AKiii-LysC-EC_2"/>
    <property type="match status" value="1"/>
</dbReference>
<dbReference type="InterPro" id="IPR047962">
    <property type="entry name" value="LysC_ACT_2"/>
</dbReference>
<dbReference type="RefSeq" id="WP_189769624.1">
    <property type="nucleotide sequence ID" value="NZ_BNCK01000004.1"/>
</dbReference>
<keyword evidence="11" id="KW-0175">Coiled coil</keyword>
<dbReference type="PANTHER" id="PTHR21499:SF59">
    <property type="entry name" value="ASPARTOKINASE"/>
    <property type="match status" value="1"/>
</dbReference>
<dbReference type="InterPro" id="IPR042199">
    <property type="entry name" value="AsparK_Bifunc_asparK/hSer_DH"/>
</dbReference>
<dbReference type="NCBIfam" id="NF006570">
    <property type="entry name" value="PRK09084.1"/>
    <property type="match status" value="1"/>
</dbReference>
<keyword evidence="3 9" id="KW-0808">Transferase</keyword>
<feature type="coiled-coil region" evidence="11">
    <location>
        <begin position="77"/>
        <end position="104"/>
    </location>
</feature>
<sequence>MTLPTLTVSKFGGTSVADHPAMLRCAQIIKNDSSNRVVVVSASAGVTNFLVRLAQADVSATEQAEIIEQIRQIQYRITAQLEQESELNATVEQLLEELAAYAEAQALNHSSRIADSILAFGEQLSSRLFVQVLNSIGVNAQYFDVRQVMKTNDLFGKAVVNIEKLKVQCNTLLKDKLADCVIVTQGFIGQNDAEQTTTLGRGGSDYSAALLAEALDANSLAIWTDVVGIFTTDPRITDQARSIKEISFGEAAEMATFGAKILHPATLIPAMRQNIPVFVGSSKEPEKGGTLIQKSVESAPTYRAIALRREQTLVTVRSPAMLHASGFLAKVFAVLAKHELSVDLITTSEISVAMTFDNPTGSTQALLNSTVVQELEQLCEVSVEHGLSLVAVVGNKIHKTNGVGTSIFDALSGVNVRMICHGASEHNLCFLVNENQANEAVEKLHTSLFA</sequence>
<evidence type="ECO:0000259" key="13">
    <source>
        <dbReference type="Pfam" id="PF22468"/>
    </source>
</evidence>
<dbReference type="SUPFAM" id="SSF53633">
    <property type="entry name" value="Carbamate kinase-like"/>
    <property type="match status" value="1"/>
</dbReference>
<evidence type="ECO:0000256" key="9">
    <source>
        <dbReference type="RuleBase" id="RU003448"/>
    </source>
</evidence>
<dbReference type="Gene3D" id="3.40.1160.10">
    <property type="entry name" value="Acetylglutamate kinase-like"/>
    <property type="match status" value="1"/>
</dbReference>
<evidence type="ECO:0000256" key="7">
    <source>
        <dbReference type="ARBA" id="ARBA00047872"/>
    </source>
</evidence>
<dbReference type="PANTHER" id="PTHR21499">
    <property type="entry name" value="ASPARTATE KINASE"/>
    <property type="match status" value="1"/>
</dbReference>
<keyword evidence="5 9" id="KW-0418">Kinase</keyword>
<dbReference type="InterPro" id="IPR054352">
    <property type="entry name" value="ACT_Aspartokinase"/>
</dbReference>
<dbReference type="InterPro" id="IPR005260">
    <property type="entry name" value="Asp_kin_monofn"/>
</dbReference>